<dbReference type="Proteomes" id="UP000837801">
    <property type="component" value="Unassembled WGS sequence"/>
</dbReference>
<reference evidence="2" key="1">
    <citation type="submission" date="2022-03" db="EMBL/GenBank/DDBJ databases">
        <authorList>
            <person name="Legras J.-L."/>
            <person name="Devillers H."/>
            <person name="Grondin C."/>
        </authorList>
    </citation>
    <scope>NUCLEOTIDE SEQUENCE</scope>
    <source>
        <strain evidence="2">CLIB 1423</strain>
    </source>
</reference>
<dbReference type="Pfam" id="PF11958">
    <property type="entry name" value="DUF3472"/>
    <property type="match status" value="1"/>
</dbReference>
<dbReference type="OrthoDB" id="5576763at2759"/>
<protein>
    <submittedName>
        <fullName evidence="2">Uncharacterized protein</fullName>
    </submittedName>
</protein>
<evidence type="ECO:0000313" key="2">
    <source>
        <dbReference type="EMBL" id="CAH2351606.1"/>
    </source>
</evidence>
<gene>
    <name evidence="2" type="ORF">CLIB1423_04S01860</name>
</gene>
<evidence type="ECO:0000313" key="3">
    <source>
        <dbReference type="Proteomes" id="UP000837801"/>
    </source>
</evidence>
<dbReference type="InterPro" id="IPR021862">
    <property type="entry name" value="DUF3472"/>
</dbReference>
<feature type="chain" id="PRO_5040396267" evidence="1">
    <location>
        <begin position="22"/>
        <end position="252"/>
    </location>
</feature>
<dbReference type="EMBL" id="CAKXYY010000004">
    <property type="protein sequence ID" value="CAH2351606.1"/>
    <property type="molecule type" value="Genomic_DNA"/>
</dbReference>
<keyword evidence="1" id="KW-0732">Signal</keyword>
<evidence type="ECO:0000256" key="1">
    <source>
        <dbReference type="SAM" id="SignalP"/>
    </source>
</evidence>
<feature type="signal peptide" evidence="1">
    <location>
        <begin position="1"/>
        <end position="21"/>
    </location>
</feature>
<sequence length="252" mass="28389">MQFSSLVLYFLIANLSTKVAALYFYYDSAEPVQNLTRIEVTYDNEYSNDEGIFWSNQFAFQGGQGGYMGFQPRPNGPDHLVFSFFGQNATSESPYCSNGADGDPGISCMHEFEWIRNRNYTIAVELESTGADGSNLWQGTLQDEVTGEKLTIANFTLPATYQRLSSALITWLEWYSMNGNTGAISERFPCTPKASYSFWTPRYFKDGEEYDVKQTDYKAEGIYDGCAYEHNAPNQNVTAIPGGYYVQNGIFD</sequence>
<dbReference type="AlphaFoldDB" id="A0A9P0VXL7"/>
<proteinExistence type="predicted"/>
<organism evidence="2 3">
    <name type="scientific">[Candida] railenensis</name>
    <dbReference type="NCBI Taxonomy" id="45579"/>
    <lineage>
        <taxon>Eukaryota</taxon>
        <taxon>Fungi</taxon>
        <taxon>Dikarya</taxon>
        <taxon>Ascomycota</taxon>
        <taxon>Saccharomycotina</taxon>
        <taxon>Pichiomycetes</taxon>
        <taxon>Debaryomycetaceae</taxon>
        <taxon>Kurtzmaniella</taxon>
    </lineage>
</organism>
<keyword evidence="3" id="KW-1185">Reference proteome</keyword>
<comment type="caution">
    <text evidence="2">The sequence shown here is derived from an EMBL/GenBank/DDBJ whole genome shotgun (WGS) entry which is preliminary data.</text>
</comment>
<name>A0A9P0VXL7_9ASCO</name>
<accession>A0A9P0VXL7</accession>